<dbReference type="InterPro" id="IPR056884">
    <property type="entry name" value="NPHP3-like_N"/>
</dbReference>
<name>A0A494XSW1_9BURK</name>
<sequence>MVKIAGLESARPLRSARQIGTGIRLPCRELGLRRRRRIGGARDGAGCGIAIRLGFAPFEFDPERCQIESLGRIGVNREAIPCTGARPVRDAEFESVSAARTFRVRAAEDFHGVAGFVFDIDEGIDHHMRLRRIDGRHGQTQDRRVREDVFVDLFEPPQRVRRGVAEHARHLLGIQAILQAAHEKFEAPAPCDVGPERGVVVPRRDAARLREMRMAQRARQRRPRAERVLGHMAEVPVRDRYDPRREACRDIRHVREMRDAHQRAQQAVGACVLDEEREPIEHIGRRLADRCLERCVGAQRGAECGGDLRERQIVRTLVQPEAVDVRLGREASAERDRHAMPECVFRLLRRGIDRNHPGPQSHDCVEEMRNVHAGPVGMDIERNVGVLSTSSDRHEQPPESRGRQADATVWRRTDIVHARTRIDSVMRSVHARAFACAGLAQLDSCASIDRAHVAFEQPDLCATALHFAFAFHDSTHAVSSTRGPMASQTDTVLGRARVAALPTPLAIAIAEYEQDDKTEAGERVHLLKLWRACEAVELTLRVLVVLCIGELVSRNRWTPDVVDMLRDRIDRPTLGLWKSMLLDLIKVLPRDDTVLDELPGLAQDIAEFFDGTGPARGDQNTNMIASFSALRNRLAHGGGLTHEAAAMLLRKWEDPIDLFLARFLWLDKLTFYARSPQGALTLLRGQKPERTSEPVAQAPLPNDDEIVVARGGRSVVIWPLARYGMPWVANLDALPEDIVVEIYARRSSVEGFHYTPIGLDAAYWSSSRANASAKFLEMFPPQARDADRTGDDAVESFRREIGKDAKLFVGRQHVLSHVLDLVRSPPRIPLPLLWLSGSPGMGKSTLIAKVAHRLMSEHETFDAPLTIVPYRFKRGDARCSREYFFMLASRSLRRIQKSDDAADYKLETLQSALLSLAPGAQCVFILDGIDEIDDFDPAFLTEVCVKLARECAPRGNVTWLLSGRAESSNSSLTRKLRDAGAYDIFPDGLEPMHDEDIRAILLDQIGPARNVLIRNDTMSRTELGTLPLTQETIAILDTGVVPPDVRDAFAKSGIEFGEKVRCYPIREEGEGRGDGQGKQRDRGHDKGRHKGRKGKHSASWLLDEDGTMFCVERMPDRLAVCRYTTGSTFVDRVRQKSDGLPLYLRYVVLDILAGRLFKLDGRDPLPDKLTGYYQQLLKQHAIGTEYTLLTPVLCLIAVAKEPLSKEQLLMRIRGELSTSGDPEAWFETVILRLSSMLRGGRDVQAGGARIGSGYSLYHESLRQHLETDAATIDAVKRAREWVVGLARDSAFSLERAGPFAAYFARHGVTHLLEAGQLADAVALLNQLKVRTEWRHDVPRGYLSSVTSRKVGLALSHWLGQWASHELSDQERTQRDDVIKAMSPLALANIIFDTYETGIYSAVLRILIEFNYDVWWKPNRERIRDRFITSIDIVAKHTVGEALSDVFAAAGAPAQRDRLLADIKAMARSPNIDEREAAGYALQEIFLDEPELIDLDVIERWASSPTNIERMILGEFVVSFAHADPAALALHIANEPAWQPFFAPIWENNALDVDDFHVLMTPRAAHDRRVSDCANEHAATRAKLDRLLADPYIRADGDPDRPLVALLEGYDTLSAGDPIVRAAVPALHAALQEKKRETRRIVLDIIKVLFSHSFWAVAEAATSVVADLVHEDIDNLSLIDELLAEPDAYWRVRYGIVDAAFNVREFDGYQRLRRALRANFAHANARVRGICLDEFFAWVRLAEPSERLAILREFEQPLRAAIEHASDCWELEYLYLVFALLDRDGEDVGQWLGPDQRYARYFGDVARDPFYKLDRQAFLLRIDAIRMAELMNTKREACR</sequence>
<dbReference type="SUPFAM" id="SSF48371">
    <property type="entry name" value="ARM repeat"/>
    <property type="match status" value="1"/>
</dbReference>
<evidence type="ECO:0000313" key="4">
    <source>
        <dbReference type="EMBL" id="RKP53709.1"/>
    </source>
</evidence>
<keyword evidence="1" id="KW-0677">Repeat</keyword>
<keyword evidence="4" id="KW-0547">Nucleotide-binding</keyword>
<dbReference type="GO" id="GO:0005524">
    <property type="term" value="F:ATP binding"/>
    <property type="evidence" value="ECO:0007669"/>
    <property type="project" value="UniProtKB-KW"/>
</dbReference>
<dbReference type="InterPro" id="IPR016024">
    <property type="entry name" value="ARM-type_fold"/>
</dbReference>
<dbReference type="InterPro" id="IPR007111">
    <property type="entry name" value="NACHT_NTPase"/>
</dbReference>
<dbReference type="PANTHER" id="PTHR10039">
    <property type="entry name" value="AMELOGENIN"/>
    <property type="match status" value="1"/>
</dbReference>
<dbReference type="EMBL" id="RBZU01000006">
    <property type="protein sequence ID" value="RKP53709.1"/>
    <property type="molecule type" value="Genomic_DNA"/>
</dbReference>
<dbReference type="Pfam" id="PF24883">
    <property type="entry name" value="NPHP3_N"/>
    <property type="match status" value="1"/>
</dbReference>
<dbReference type="Proteomes" id="UP000270342">
    <property type="component" value="Unassembled WGS sequence"/>
</dbReference>
<keyword evidence="4" id="KW-0067">ATP-binding</keyword>
<feature type="region of interest" description="Disordered" evidence="2">
    <location>
        <begin position="1067"/>
        <end position="1097"/>
    </location>
</feature>
<protein>
    <submittedName>
        <fullName evidence="4">ATP-binding protein</fullName>
    </submittedName>
</protein>
<dbReference type="PROSITE" id="PS50837">
    <property type="entry name" value="NACHT"/>
    <property type="match status" value="1"/>
</dbReference>
<gene>
    <name evidence="4" type="ORF">D7S86_15725</name>
</gene>
<keyword evidence="5" id="KW-1185">Reference proteome</keyword>
<dbReference type="PANTHER" id="PTHR10039:SF14">
    <property type="entry name" value="NACHT DOMAIN-CONTAINING PROTEIN"/>
    <property type="match status" value="1"/>
</dbReference>
<dbReference type="SUPFAM" id="SSF52540">
    <property type="entry name" value="P-loop containing nucleoside triphosphate hydrolases"/>
    <property type="match status" value="1"/>
</dbReference>
<feature type="compositionally biased region" description="Basic residues" evidence="2">
    <location>
        <begin position="1085"/>
        <end position="1096"/>
    </location>
</feature>
<reference evidence="4 5" key="1">
    <citation type="submission" date="2018-10" db="EMBL/GenBank/DDBJ databases">
        <title>Robbsia sp. DHC34, isolated from soil.</title>
        <authorList>
            <person name="Gao Z.-H."/>
            <person name="Qiu L.-H."/>
        </authorList>
    </citation>
    <scope>NUCLEOTIDE SEQUENCE [LARGE SCALE GENOMIC DNA]</scope>
    <source>
        <strain evidence="4 5">DHC34</strain>
    </source>
</reference>
<evidence type="ECO:0000256" key="1">
    <source>
        <dbReference type="ARBA" id="ARBA00022737"/>
    </source>
</evidence>
<evidence type="ECO:0000259" key="3">
    <source>
        <dbReference type="PROSITE" id="PS50837"/>
    </source>
</evidence>
<feature type="domain" description="NACHT" evidence="3">
    <location>
        <begin position="831"/>
        <end position="964"/>
    </location>
</feature>
<evidence type="ECO:0000313" key="5">
    <source>
        <dbReference type="Proteomes" id="UP000270342"/>
    </source>
</evidence>
<organism evidence="4 5">
    <name type="scientific">Pararobbsia silviterrae</name>
    <dbReference type="NCBI Taxonomy" id="1792498"/>
    <lineage>
        <taxon>Bacteria</taxon>
        <taxon>Pseudomonadati</taxon>
        <taxon>Pseudomonadota</taxon>
        <taxon>Betaproteobacteria</taxon>
        <taxon>Burkholderiales</taxon>
        <taxon>Burkholderiaceae</taxon>
        <taxon>Pararobbsia</taxon>
    </lineage>
</organism>
<accession>A0A494XSW1</accession>
<proteinExistence type="predicted"/>
<comment type="caution">
    <text evidence="4">The sequence shown here is derived from an EMBL/GenBank/DDBJ whole genome shotgun (WGS) entry which is preliminary data.</text>
</comment>
<evidence type="ECO:0000256" key="2">
    <source>
        <dbReference type="SAM" id="MobiDB-lite"/>
    </source>
</evidence>
<dbReference type="Gene3D" id="3.40.50.300">
    <property type="entry name" value="P-loop containing nucleotide triphosphate hydrolases"/>
    <property type="match status" value="1"/>
</dbReference>
<feature type="compositionally biased region" description="Basic and acidic residues" evidence="2">
    <location>
        <begin position="1067"/>
        <end position="1084"/>
    </location>
</feature>
<dbReference type="InterPro" id="IPR027417">
    <property type="entry name" value="P-loop_NTPase"/>
</dbReference>